<keyword evidence="1" id="KW-1133">Transmembrane helix</keyword>
<keyword evidence="1" id="KW-0812">Transmembrane</keyword>
<keyword evidence="2" id="KW-0496">Mitochondrion</keyword>
<dbReference type="AlphaFoldDB" id="A0A3P3Y555"/>
<feature type="transmembrane region" description="Helical" evidence="1">
    <location>
        <begin position="61"/>
        <end position="84"/>
    </location>
</feature>
<proteinExistence type="predicted"/>
<organism evidence="2 3">
    <name type="scientific">Plasmodiophora brassicae</name>
    <name type="common">Clubroot disease agent</name>
    <dbReference type="NCBI Taxonomy" id="37360"/>
    <lineage>
        <taxon>Eukaryota</taxon>
        <taxon>Sar</taxon>
        <taxon>Rhizaria</taxon>
        <taxon>Endomyxa</taxon>
        <taxon>Phytomyxea</taxon>
        <taxon>Plasmodiophorida</taxon>
        <taxon>Plasmodiophoridae</taxon>
        <taxon>Plasmodiophora</taxon>
    </lineage>
</organism>
<sequence length="438" mass="47185">MARITDRRLLALVLALSLPLIAGYAISAWIAVNDLFAGILSATSTTQSDGRLESRQEHARAAQFTIIWNAIIFFAFGVFQAVILEREWWYIPVYLSSLTMASCLLSQFALIACVQWSLQASTLPSALPAAIFAGALAVLLLAESAALWIKFDSLTGARTSSAPAGVPNTLVASPASAQPARYVDGVTSPGSDNGLALATGRTSHNWSNTPIAPFVVQSPRARRTKLRGRCIPVMLDDDVVALWSRVRMLERRWWSRARRDPQLVRFCAEQGLMPENMMVHGEVLFCLAGLKPAVIVTGLPPAMMEEFVGSVLLAAGLNGFLAGKSCSIAVQQIRTLSTVLFDFAGCWAVVNTQHASASLTCRLFTGDTITEPEIASILDYPVCITSLASPGTAALIEVAYVDSSTGELLTSYVTSANLQASTIAHFNRYRSSSPTRRP</sequence>
<reference evidence="2 3" key="1">
    <citation type="submission" date="2018-03" db="EMBL/GenBank/DDBJ databases">
        <authorList>
            <person name="Fogelqvist J."/>
        </authorList>
    </citation>
    <scope>NUCLEOTIDE SEQUENCE [LARGE SCALE GENOMIC DNA]</scope>
</reference>
<evidence type="ECO:0000256" key="1">
    <source>
        <dbReference type="SAM" id="Phobius"/>
    </source>
</evidence>
<protein>
    <recommendedName>
        <fullName evidence="4">Transmembrane protein</fullName>
    </recommendedName>
</protein>
<dbReference type="Proteomes" id="UP000290189">
    <property type="component" value="Unassembled WGS sequence"/>
</dbReference>
<evidence type="ECO:0000313" key="3">
    <source>
        <dbReference type="Proteomes" id="UP000290189"/>
    </source>
</evidence>
<evidence type="ECO:0008006" key="4">
    <source>
        <dbReference type="Google" id="ProtNLM"/>
    </source>
</evidence>
<accession>A0A3P3Y555</accession>
<geneLocation type="mitochondrion" evidence="2"/>
<feature type="transmembrane region" description="Helical" evidence="1">
    <location>
        <begin position="91"/>
        <end position="117"/>
    </location>
</feature>
<keyword evidence="1" id="KW-0472">Membrane</keyword>
<evidence type="ECO:0000313" key="2">
    <source>
        <dbReference type="EMBL" id="SPQ95307.1"/>
    </source>
</evidence>
<name>A0A3P3Y555_PLABS</name>
<gene>
    <name evidence="2" type="ORF">PLBR_LOCUS2522</name>
</gene>
<feature type="transmembrane region" description="Helical" evidence="1">
    <location>
        <begin position="129"/>
        <end position="149"/>
    </location>
</feature>
<dbReference type="EMBL" id="OVEO01000004">
    <property type="protein sequence ID" value="SPQ95307.1"/>
    <property type="molecule type" value="Genomic_DNA"/>
</dbReference>